<evidence type="ECO:0000313" key="5">
    <source>
        <dbReference type="Proteomes" id="UP001420932"/>
    </source>
</evidence>
<name>A0AAP0L287_9MAGN</name>
<evidence type="ECO:0008006" key="6">
    <source>
        <dbReference type="Google" id="ProtNLM"/>
    </source>
</evidence>
<dbReference type="Proteomes" id="UP001420932">
    <property type="component" value="Unassembled WGS sequence"/>
</dbReference>
<gene>
    <name evidence="4" type="ORF">Syun_008086</name>
</gene>
<dbReference type="InterPro" id="IPR011990">
    <property type="entry name" value="TPR-like_helical_dom_sf"/>
</dbReference>
<organism evidence="4 5">
    <name type="scientific">Stephania yunnanensis</name>
    <dbReference type="NCBI Taxonomy" id="152371"/>
    <lineage>
        <taxon>Eukaryota</taxon>
        <taxon>Viridiplantae</taxon>
        <taxon>Streptophyta</taxon>
        <taxon>Embryophyta</taxon>
        <taxon>Tracheophyta</taxon>
        <taxon>Spermatophyta</taxon>
        <taxon>Magnoliopsida</taxon>
        <taxon>Ranunculales</taxon>
        <taxon>Menispermaceae</taxon>
        <taxon>Menispermoideae</taxon>
        <taxon>Cissampelideae</taxon>
        <taxon>Stephania</taxon>
    </lineage>
</organism>
<evidence type="ECO:0000256" key="2">
    <source>
        <dbReference type="ARBA" id="ARBA00022737"/>
    </source>
</evidence>
<proteinExistence type="inferred from homology"/>
<dbReference type="NCBIfam" id="TIGR00756">
    <property type="entry name" value="PPR"/>
    <property type="match status" value="1"/>
</dbReference>
<dbReference type="GO" id="GO:0003729">
    <property type="term" value="F:mRNA binding"/>
    <property type="evidence" value="ECO:0007669"/>
    <property type="project" value="UniProtKB-ARBA"/>
</dbReference>
<evidence type="ECO:0000256" key="3">
    <source>
        <dbReference type="PROSITE-ProRule" id="PRU00708"/>
    </source>
</evidence>
<comment type="caution">
    <text evidence="4">The sequence shown here is derived from an EMBL/GenBank/DDBJ whole genome shotgun (WGS) entry which is preliminary data.</text>
</comment>
<evidence type="ECO:0000313" key="4">
    <source>
        <dbReference type="EMBL" id="KAK9161745.1"/>
    </source>
</evidence>
<dbReference type="EMBL" id="JBBNAF010000003">
    <property type="protein sequence ID" value="KAK9161745.1"/>
    <property type="molecule type" value="Genomic_DNA"/>
</dbReference>
<dbReference type="InterPro" id="IPR002885">
    <property type="entry name" value="PPR_rpt"/>
</dbReference>
<reference evidence="4 5" key="1">
    <citation type="submission" date="2024-01" db="EMBL/GenBank/DDBJ databases">
        <title>Genome assemblies of Stephania.</title>
        <authorList>
            <person name="Yang L."/>
        </authorList>
    </citation>
    <scope>NUCLEOTIDE SEQUENCE [LARGE SCALE GENOMIC DNA]</scope>
    <source>
        <strain evidence="4">YNDBR</strain>
        <tissue evidence="4">Leaf</tissue>
    </source>
</reference>
<dbReference type="PANTHER" id="PTHR45717">
    <property type="entry name" value="OS12G0527900 PROTEIN"/>
    <property type="match status" value="1"/>
</dbReference>
<keyword evidence="2" id="KW-0677">Repeat</keyword>
<feature type="repeat" description="PPR" evidence="3">
    <location>
        <begin position="136"/>
        <end position="170"/>
    </location>
</feature>
<dbReference type="Pfam" id="PF13812">
    <property type="entry name" value="PPR_3"/>
    <property type="match status" value="1"/>
</dbReference>
<evidence type="ECO:0000256" key="1">
    <source>
        <dbReference type="ARBA" id="ARBA00007626"/>
    </source>
</evidence>
<accession>A0AAP0L287</accession>
<dbReference type="Gene3D" id="1.25.40.10">
    <property type="entry name" value="Tetratricopeptide repeat domain"/>
    <property type="match status" value="3"/>
</dbReference>
<dbReference type="AlphaFoldDB" id="A0AAP0L287"/>
<comment type="similarity">
    <text evidence="1">Belongs to the PPR family. P subfamily.</text>
</comment>
<dbReference type="PROSITE" id="PS51375">
    <property type="entry name" value="PPR"/>
    <property type="match status" value="2"/>
</dbReference>
<protein>
    <recommendedName>
        <fullName evidence="6">Pentatricopeptide repeat-containing protein</fullName>
    </recommendedName>
</protein>
<dbReference type="GO" id="GO:0005739">
    <property type="term" value="C:mitochondrion"/>
    <property type="evidence" value="ECO:0007669"/>
    <property type="project" value="TreeGrafter"/>
</dbReference>
<dbReference type="SUPFAM" id="SSF48452">
    <property type="entry name" value="TPR-like"/>
    <property type="match status" value="1"/>
</dbReference>
<feature type="repeat" description="PPR" evidence="3">
    <location>
        <begin position="171"/>
        <end position="205"/>
    </location>
</feature>
<sequence>MLRRLLRETTRKLCTAAALPPTRPPLQRSKQSRGASLLYHRITALAINNGSLNELLNDWIMKERNQINKYDISCFVDQLRTHKQYGLALQLLEWMEKRGMHLSYSHQAKRIDLLWKSQGVEAAEKYFADLPPPAKNKATYGALLCCLCCEKMAEKAMALWEKMQAQNFVLNTFVYNQLMSLYLKLGEPAKVPLLAQEMKAIRIEPDVFTCNLLMNSYSSMNDIEGVERVVEECKKAGKIDWSVYCNLAAVYVAAGLNTKAELVLKEIERMKKLKDRKAFHYLLSLYASIGDASAVNRAWESLKSAFPKTTNLSYLTMLQTLSRLNDLDGLKKCFEEWEQCNLSYDIRLVNVILKVYLNKDMIETANSFLERAVIKGFNHTFSTYAPFIDFYVRNDQLDLAMKCLEKATPVVKHDELHIYEEKLGIFQRYFQLKKDDDGVEELHRILKQAKHLKRVTCEPKHLNQETCGSLVYTHKD</sequence>
<dbReference type="PANTHER" id="PTHR45717:SF8">
    <property type="entry name" value="OS01G0301000 PROTEIN"/>
    <property type="match status" value="1"/>
</dbReference>
<keyword evidence="5" id="KW-1185">Reference proteome</keyword>